<reference evidence="1 2" key="1">
    <citation type="submission" date="2022-08" db="EMBL/GenBank/DDBJ databases">
        <title>Bacterial and archaeal communities from various locations to study Microbial Dark Matter (Phase II).</title>
        <authorList>
            <person name="Stepanauskas R."/>
        </authorList>
    </citation>
    <scope>NUCLEOTIDE SEQUENCE [LARGE SCALE GENOMIC DNA]</scope>
    <source>
        <strain evidence="1 2">PD1</strain>
    </source>
</reference>
<proteinExistence type="predicted"/>
<evidence type="ECO:0000313" key="2">
    <source>
        <dbReference type="Proteomes" id="UP001204798"/>
    </source>
</evidence>
<comment type="caution">
    <text evidence="1">The sequence shown here is derived from an EMBL/GenBank/DDBJ whole genome shotgun (WGS) entry which is preliminary data.</text>
</comment>
<dbReference type="RefSeq" id="WP_259101837.1">
    <property type="nucleotide sequence ID" value="NZ_CP130454.1"/>
</dbReference>
<evidence type="ECO:0008006" key="3">
    <source>
        <dbReference type="Google" id="ProtNLM"/>
    </source>
</evidence>
<organism evidence="1 2">
    <name type="scientific">Candidatus Fervidibacter sacchari</name>
    <dbReference type="NCBI Taxonomy" id="1448929"/>
    <lineage>
        <taxon>Bacteria</taxon>
        <taxon>Candidatus Fervidibacterota</taxon>
        <taxon>Candidatus Fervidibacter</taxon>
    </lineage>
</organism>
<gene>
    <name evidence="1" type="ORF">M2350_003506</name>
</gene>
<evidence type="ECO:0000313" key="1">
    <source>
        <dbReference type="EMBL" id="MCS3921065.1"/>
    </source>
</evidence>
<dbReference type="EMBL" id="JANUCP010000009">
    <property type="protein sequence ID" value="MCS3921065.1"/>
    <property type="molecule type" value="Genomic_DNA"/>
</dbReference>
<dbReference type="Proteomes" id="UP001204798">
    <property type="component" value="Unassembled WGS sequence"/>
</dbReference>
<keyword evidence="2" id="KW-1185">Reference proteome</keyword>
<accession>A0ABT2ESX1</accession>
<protein>
    <recommendedName>
        <fullName evidence="3">Kazal-like domain-containing protein</fullName>
    </recommendedName>
</protein>
<name>A0ABT2ESX1_9BACT</name>
<sequence length="117" mass="12751">MKWRSMIFLSVCLAVLLPATVGIFVETESKNPFLGTAEGAPSTSYAAVCPSMGQSLPPCGQRELVREDYPKCTNISEGCCQYNCDYVKACDNNFYEICDSGTLMKGKNCDNASGKCY</sequence>